<comment type="caution">
    <text evidence="7">The sequence shown here is derived from an EMBL/GenBank/DDBJ whole genome shotgun (WGS) entry which is preliminary data.</text>
</comment>
<keyword evidence="3" id="KW-0732">Signal</keyword>
<dbReference type="PANTHER" id="PTHR12815">
    <property type="entry name" value="SORTING AND ASSEMBLY MACHINERY SAMM50 PROTEIN FAMILY MEMBER"/>
    <property type="match status" value="1"/>
</dbReference>
<organism evidence="7 9">
    <name type="scientific">Capnocytophaga catalasegens</name>
    <dbReference type="NCBI Taxonomy" id="1004260"/>
    <lineage>
        <taxon>Bacteria</taxon>
        <taxon>Pseudomonadati</taxon>
        <taxon>Bacteroidota</taxon>
        <taxon>Flavobacteriia</taxon>
        <taxon>Flavobacteriales</taxon>
        <taxon>Flavobacteriaceae</taxon>
        <taxon>Capnocytophaga</taxon>
    </lineage>
</organism>
<dbReference type="Pfam" id="PF01103">
    <property type="entry name" value="Omp85"/>
    <property type="match status" value="1"/>
</dbReference>
<dbReference type="Gene3D" id="3.10.20.310">
    <property type="entry name" value="membrane protein fhac"/>
    <property type="match status" value="1"/>
</dbReference>
<sequence length="872" mass="101210">MLNIIKFVILNRKNYAYLFQVKKFSAKIGILFVFFSVFSCNSVKKVPENQYLLRKNTLLENNKKPKDTNASDYILQKPNGRLLGIPLGLFIYNWAKENPEQDYWVWLEKHPKTHNTLKKILSEKQVNRLGKSFLVSGKDRMFKDIGEAPVILDTAQTNKTTNTLRAYYRSNGYFNATSEYEISAIANKKQQALVTYRVETGKPYFIDSLLSRITSPELDSVYQAHIGKQIIKKGQQYSLTKFAKERERLNTLFRNQGFYNFQQSAINFEIERDTLVENDDQGINVRTEIGQYTDRSGETPQQKPYTIHKIGKINLFTDSGFSNENVKYDTIQYKDLTIHYQGKLHFRRKMLYNAIALRSGNVYRDEDRASTYRQISNLRTFKYPTIQYIYSPTDSLQRTLDANVYLTPLSRYSTNLNTELTHSDIQTFGIGGSASVQARNLFRGAEMLEIGFRGTIGSQANIQDDTRFFNVLEYGGDLRLIIPRTWFFLNTDKIIPHSMTPQTTVQFSLTDQKNIGLDRNKLQGILRYSWNPTLKNHAILELLDIEFVKNKNPQNFFRAYRSSYEHLNQIAKNYNLGSPYMDANNNLDIDTGVVNFLKDVSDRKITLTNEEYLQIFNVAERYVRLTRNDLIMATSFTYIFNNSIRYYDPNFKQFRVKLETAGNLPQLFSKVLNTETDNEGQRQFFGVTYAQYIKTEMEYIKHWPVGEQSMLAFRTFAGIAIPYGNGKNIPFSRSYFAGGSNDNRGWRAYSLGPGSSKSFLDYNEANFKFTTNLEYRFPIMGALKGAFFVDAGNIWNVFDQTKDTEWQFDKLSDIQDIAISTGLGIRYDFNYFVLRLDLGVKTYDPSKNMGSRWIRDFNLSDYVINIGINYPF</sequence>
<reference evidence="7 10" key="1">
    <citation type="submission" date="2021-11" db="EMBL/GenBank/DDBJ databases">
        <title>Draft genome sequence of Capnocytophaga sp. strain KC07075 isolated from cat oral cavity.</title>
        <authorList>
            <person name="Suzuki M."/>
            <person name="Imaoka K."/>
            <person name="Kimura M."/>
            <person name="Morikawa S."/>
            <person name="Maeda K."/>
        </authorList>
    </citation>
    <scope>NUCLEOTIDE SEQUENCE</scope>
    <source>
        <strain evidence="7">KC07075</strain>
        <strain evidence="8 10">KC07079</strain>
    </source>
</reference>
<evidence type="ECO:0000256" key="5">
    <source>
        <dbReference type="ARBA" id="ARBA00023237"/>
    </source>
</evidence>
<evidence type="ECO:0000256" key="2">
    <source>
        <dbReference type="ARBA" id="ARBA00022692"/>
    </source>
</evidence>
<evidence type="ECO:0000313" key="8">
    <source>
        <dbReference type="EMBL" id="GJM53282.1"/>
    </source>
</evidence>
<keyword evidence="10" id="KW-1185">Reference proteome</keyword>
<keyword evidence="2" id="KW-0812">Transmembrane</keyword>
<dbReference type="AlphaFoldDB" id="A0AAV5AZ45"/>
<dbReference type="InterPro" id="IPR000184">
    <property type="entry name" value="Bac_surfAg_D15"/>
</dbReference>
<evidence type="ECO:0000256" key="3">
    <source>
        <dbReference type="ARBA" id="ARBA00022729"/>
    </source>
</evidence>
<comment type="subcellular location">
    <subcellularLocation>
        <location evidence="1">Membrane</location>
    </subcellularLocation>
</comment>
<evidence type="ECO:0000259" key="6">
    <source>
        <dbReference type="Pfam" id="PF01103"/>
    </source>
</evidence>
<feature type="domain" description="Bacterial surface antigen (D15)" evidence="6">
    <location>
        <begin position="686"/>
        <end position="846"/>
    </location>
</feature>
<keyword evidence="5" id="KW-0998">Cell outer membrane</keyword>
<dbReference type="Gene3D" id="2.40.160.50">
    <property type="entry name" value="membrane protein fhac: a member of the omp85/tpsb transporter family"/>
    <property type="match status" value="1"/>
</dbReference>
<evidence type="ECO:0000313" key="7">
    <source>
        <dbReference type="EMBL" id="GJM51301.1"/>
    </source>
</evidence>
<dbReference type="EMBL" id="BQKB01000031">
    <property type="protein sequence ID" value="GJM53282.1"/>
    <property type="molecule type" value="Genomic_DNA"/>
</dbReference>
<dbReference type="Proteomes" id="UP001208692">
    <property type="component" value="Unassembled WGS sequence"/>
</dbReference>
<dbReference type="GO" id="GO:0019867">
    <property type="term" value="C:outer membrane"/>
    <property type="evidence" value="ECO:0007669"/>
    <property type="project" value="InterPro"/>
</dbReference>
<accession>A0AAV5AZ45</accession>
<evidence type="ECO:0000313" key="9">
    <source>
        <dbReference type="Proteomes" id="UP001207736"/>
    </source>
</evidence>
<evidence type="ECO:0000256" key="1">
    <source>
        <dbReference type="ARBA" id="ARBA00004370"/>
    </source>
</evidence>
<dbReference type="EMBL" id="BQKA01000050">
    <property type="protein sequence ID" value="GJM51301.1"/>
    <property type="molecule type" value="Genomic_DNA"/>
</dbReference>
<evidence type="ECO:0000313" key="10">
    <source>
        <dbReference type="Proteomes" id="UP001208692"/>
    </source>
</evidence>
<dbReference type="InterPro" id="IPR039910">
    <property type="entry name" value="D15-like"/>
</dbReference>
<proteinExistence type="predicted"/>
<gene>
    <name evidence="7" type="ORF">RCZ15_22740</name>
    <name evidence="8" type="ORF">RCZ16_15990</name>
</gene>
<keyword evidence="4" id="KW-0472">Membrane</keyword>
<dbReference type="PANTHER" id="PTHR12815:SF47">
    <property type="entry name" value="TRANSLOCATION AND ASSEMBLY MODULE SUBUNIT TAMA"/>
    <property type="match status" value="1"/>
</dbReference>
<name>A0AAV5AZ45_9FLAO</name>
<dbReference type="Proteomes" id="UP001207736">
    <property type="component" value="Unassembled WGS sequence"/>
</dbReference>
<evidence type="ECO:0000256" key="4">
    <source>
        <dbReference type="ARBA" id="ARBA00023136"/>
    </source>
</evidence>
<protein>
    <submittedName>
        <fullName evidence="7">Membrane protein</fullName>
    </submittedName>
</protein>